<evidence type="ECO:0000256" key="1">
    <source>
        <dbReference type="ARBA" id="ARBA00007812"/>
    </source>
</evidence>
<dbReference type="EMBL" id="AUZY01005724">
    <property type="protein sequence ID" value="EQD57565.1"/>
    <property type="molecule type" value="Genomic_DNA"/>
</dbReference>
<dbReference type="GO" id="GO:0009099">
    <property type="term" value="P:L-valine biosynthetic process"/>
    <property type="evidence" value="ECO:0007669"/>
    <property type="project" value="TreeGrafter"/>
</dbReference>
<dbReference type="InterPro" id="IPR011766">
    <property type="entry name" value="TPP_enzyme_TPP-bd"/>
</dbReference>
<feature type="non-terminal residue" evidence="3">
    <location>
        <position position="147"/>
    </location>
</feature>
<feature type="domain" description="Thiamine pyrophosphate enzyme TPP-binding" evidence="2">
    <location>
        <begin position="93"/>
        <end position="147"/>
    </location>
</feature>
<dbReference type="Pfam" id="PF02775">
    <property type="entry name" value="TPP_enzyme_C"/>
    <property type="match status" value="1"/>
</dbReference>
<reference evidence="3" key="2">
    <citation type="journal article" date="2014" name="ISME J.">
        <title>Microbial stratification in low pH oxic and suboxic macroscopic growths along an acid mine drainage.</title>
        <authorList>
            <person name="Mendez-Garcia C."/>
            <person name="Mesa V."/>
            <person name="Sprenger R.R."/>
            <person name="Richter M."/>
            <person name="Diez M.S."/>
            <person name="Solano J."/>
            <person name="Bargiela R."/>
            <person name="Golyshina O.V."/>
            <person name="Manteca A."/>
            <person name="Ramos J.L."/>
            <person name="Gallego J.R."/>
            <person name="Llorente I."/>
            <person name="Martins Dos Santos V.A."/>
            <person name="Jensen O.N."/>
            <person name="Pelaez A.I."/>
            <person name="Sanchez J."/>
            <person name="Ferrer M."/>
        </authorList>
    </citation>
    <scope>NUCLEOTIDE SEQUENCE</scope>
</reference>
<sequence>MCGDCRLVTEELIRALEEHGIGPVDVQPDAGGVSARTPHSAIELSEWMTTIHDWQSRYPLIYADAQEGELLKPQMVIETLRQLTPEDTILVTGVGQHQMWASLFWQFKLPNTFVTSGGLGTMGFAVPAAIGAKVGRPDRMVWAIDGD</sequence>
<name>T1BUG0_9ZZZZ</name>
<gene>
    <name evidence="3" type="ORF">B1B_08734</name>
</gene>
<evidence type="ECO:0000313" key="3">
    <source>
        <dbReference type="EMBL" id="EQD57565.1"/>
    </source>
</evidence>
<dbReference type="InterPro" id="IPR045229">
    <property type="entry name" value="TPP_enz"/>
</dbReference>
<dbReference type="GO" id="GO:0009097">
    <property type="term" value="P:isoleucine biosynthetic process"/>
    <property type="evidence" value="ECO:0007669"/>
    <property type="project" value="TreeGrafter"/>
</dbReference>
<reference evidence="3" key="1">
    <citation type="submission" date="2013-08" db="EMBL/GenBank/DDBJ databases">
        <authorList>
            <person name="Mendez C."/>
            <person name="Richter M."/>
            <person name="Ferrer M."/>
            <person name="Sanchez J."/>
        </authorList>
    </citation>
    <scope>NUCLEOTIDE SEQUENCE</scope>
</reference>
<dbReference type="Gene3D" id="3.40.50.970">
    <property type="match status" value="1"/>
</dbReference>
<dbReference type="GO" id="GO:0030976">
    <property type="term" value="F:thiamine pyrophosphate binding"/>
    <property type="evidence" value="ECO:0007669"/>
    <property type="project" value="InterPro"/>
</dbReference>
<dbReference type="Gene3D" id="3.40.50.1220">
    <property type="entry name" value="TPP-binding domain"/>
    <property type="match status" value="1"/>
</dbReference>
<comment type="caution">
    <text evidence="3">The sequence shown here is derived from an EMBL/GenBank/DDBJ whole genome shotgun (WGS) entry which is preliminary data.</text>
</comment>
<dbReference type="InterPro" id="IPR029061">
    <property type="entry name" value="THDP-binding"/>
</dbReference>
<protein>
    <submittedName>
        <fullName evidence="3">Protein containing Thiamine pyrophosphate enzyme</fullName>
    </submittedName>
</protein>
<dbReference type="SUPFAM" id="SSF52518">
    <property type="entry name" value="Thiamin diphosphate-binding fold (THDP-binding)"/>
    <property type="match status" value="1"/>
</dbReference>
<dbReference type="AlphaFoldDB" id="T1BUG0"/>
<comment type="similarity">
    <text evidence="1">Belongs to the TPP enzyme family.</text>
</comment>
<proteinExistence type="inferred from homology"/>
<accession>T1BUG0</accession>
<evidence type="ECO:0000259" key="2">
    <source>
        <dbReference type="Pfam" id="PF02775"/>
    </source>
</evidence>
<dbReference type="PANTHER" id="PTHR18968:SF13">
    <property type="entry name" value="ACETOLACTATE SYNTHASE CATALYTIC SUBUNIT, MITOCHONDRIAL"/>
    <property type="match status" value="1"/>
</dbReference>
<dbReference type="GO" id="GO:0050660">
    <property type="term" value="F:flavin adenine dinucleotide binding"/>
    <property type="evidence" value="ECO:0007669"/>
    <property type="project" value="TreeGrafter"/>
</dbReference>
<organism evidence="3">
    <name type="scientific">mine drainage metagenome</name>
    <dbReference type="NCBI Taxonomy" id="410659"/>
    <lineage>
        <taxon>unclassified sequences</taxon>
        <taxon>metagenomes</taxon>
        <taxon>ecological metagenomes</taxon>
    </lineage>
</organism>
<dbReference type="PANTHER" id="PTHR18968">
    <property type="entry name" value="THIAMINE PYROPHOSPHATE ENZYMES"/>
    <property type="match status" value="1"/>
</dbReference>
<dbReference type="GO" id="GO:0003984">
    <property type="term" value="F:acetolactate synthase activity"/>
    <property type="evidence" value="ECO:0007669"/>
    <property type="project" value="TreeGrafter"/>
</dbReference>
<dbReference type="GO" id="GO:0005948">
    <property type="term" value="C:acetolactate synthase complex"/>
    <property type="evidence" value="ECO:0007669"/>
    <property type="project" value="TreeGrafter"/>
</dbReference>